<dbReference type="Gene3D" id="3.40.50.300">
    <property type="entry name" value="P-loop containing nucleotide triphosphate hydrolases"/>
    <property type="match status" value="1"/>
</dbReference>
<accession>A0AAI9X1L4</accession>
<comment type="similarity">
    <text evidence="2">Belongs to the ABC transporter superfamily.</text>
</comment>
<keyword evidence="4 9" id="KW-0812">Transmembrane</keyword>
<evidence type="ECO:0000256" key="5">
    <source>
        <dbReference type="ARBA" id="ARBA00022741"/>
    </source>
</evidence>
<dbReference type="InterPro" id="IPR013525">
    <property type="entry name" value="ABC2_TM"/>
</dbReference>
<evidence type="ECO:0000259" key="10">
    <source>
        <dbReference type="PROSITE" id="PS50893"/>
    </source>
</evidence>
<keyword evidence="8 9" id="KW-0472">Membrane</keyword>
<name>A0AAI9X1L4_SPIME</name>
<comment type="caution">
    <text evidence="11">The sequence shown here is derived from an EMBL/GenBank/DDBJ whole genome shotgun (WGS) entry which is preliminary data.</text>
</comment>
<evidence type="ECO:0000256" key="1">
    <source>
        <dbReference type="ARBA" id="ARBA00004141"/>
    </source>
</evidence>
<evidence type="ECO:0000313" key="11">
    <source>
        <dbReference type="EMBL" id="KAI93084.1"/>
    </source>
</evidence>
<evidence type="ECO:0000256" key="2">
    <source>
        <dbReference type="ARBA" id="ARBA00005417"/>
    </source>
</evidence>
<evidence type="ECO:0000256" key="7">
    <source>
        <dbReference type="ARBA" id="ARBA00022989"/>
    </source>
</evidence>
<dbReference type="CDD" id="cd03230">
    <property type="entry name" value="ABC_DR_subfamily_A"/>
    <property type="match status" value="1"/>
</dbReference>
<keyword evidence="6 11" id="KW-0067">ATP-binding</keyword>
<reference evidence="11 12" key="1">
    <citation type="journal article" date="2012" name="J. Proteome Res.">
        <title>Application of Spiroplasma melliferum proteogenomic profiling for the discovery of virulence factors and pathogenicity mechanisms in host-associated spiroplasmas.</title>
        <authorList>
            <person name="Alexeev D."/>
            <person name="Kostrjukova E."/>
            <person name="Aliper A."/>
            <person name="Popenko A."/>
            <person name="Bazaleev N."/>
            <person name="Tyakht A."/>
            <person name="Selezneva O."/>
            <person name="Akopian T."/>
            <person name="Prichodko E."/>
            <person name="Kondratov I."/>
            <person name="Chukin M."/>
            <person name="Demina I."/>
            <person name="Galyamina M."/>
            <person name="Kamashev D."/>
            <person name="Vanyushkina A."/>
            <person name="Ladygina V."/>
            <person name="Levitskii S."/>
            <person name="Lazarev V."/>
            <person name="Govorun V."/>
        </authorList>
    </citation>
    <scope>NUCLEOTIDE SEQUENCE [LARGE SCALE GENOMIC DNA]</scope>
    <source>
        <strain evidence="11 12">KC3</strain>
    </source>
</reference>
<evidence type="ECO:0000256" key="9">
    <source>
        <dbReference type="SAM" id="Phobius"/>
    </source>
</evidence>
<feature type="transmembrane region" description="Helical" evidence="9">
    <location>
        <begin position="508"/>
        <end position="528"/>
    </location>
</feature>
<evidence type="ECO:0000256" key="8">
    <source>
        <dbReference type="ARBA" id="ARBA00023136"/>
    </source>
</evidence>
<dbReference type="InterPro" id="IPR027417">
    <property type="entry name" value="P-loop_NTPase"/>
</dbReference>
<dbReference type="SUPFAM" id="SSF52540">
    <property type="entry name" value="P-loop containing nucleoside triphosphate hydrolases"/>
    <property type="match status" value="1"/>
</dbReference>
<evidence type="ECO:0000313" key="12">
    <source>
        <dbReference type="Proteomes" id="UP000004057"/>
    </source>
</evidence>
<dbReference type="InterPro" id="IPR050763">
    <property type="entry name" value="ABC_transporter_ATP-binding"/>
</dbReference>
<dbReference type="AlphaFoldDB" id="A0AAI9X1L4"/>
<keyword evidence="5" id="KW-0547">Nucleotide-binding</keyword>
<proteinExistence type="inferred from homology"/>
<dbReference type="PROSITE" id="PS50893">
    <property type="entry name" value="ABC_TRANSPORTER_2"/>
    <property type="match status" value="1"/>
</dbReference>
<feature type="transmembrane region" description="Helical" evidence="9">
    <location>
        <begin position="291"/>
        <end position="311"/>
    </location>
</feature>
<dbReference type="PROSITE" id="PS00211">
    <property type="entry name" value="ABC_TRANSPORTER_1"/>
    <property type="match status" value="1"/>
</dbReference>
<dbReference type="PANTHER" id="PTHR42711">
    <property type="entry name" value="ABC TRANSPORTER ATP-BINDING PROTEIN"/>
    <property type="match status" value="1"/>
</dbReference>
<feature type="transmembrane region" description="Helical" evidence="9">
    <location>
        <begin position="453"/>
        <end position="471"/>
    </location>
</feature>
<evidence type="ECO:0000256" key="6">
    <source>
        <dbReference type="ARBA" id="ARBA00022840"/>
    </source>
</evidence>
<dbReference type="GO" id="GO:0140359">
    <property type="term" value="F:ABC-type transporter activity"/>
    <property type="evidence" value="ECO:0007669"/>
    <property type="project" value="InterPro"/>
</dbReference>
<evidence type="ECO:0000256" key="3">
    <source>
        <dbReference type="ARBA" id="ARBA00022448"/>
    </source>
</evidence>
<dbReference type="PANTHER" id="PTHR42711:SF5">
    <property type="entry name" value="ABC TRANSPORTER ATP-BINDING PROTEIN NATA"/>
    <property type="match status" value="1"/>
</dbReference>
<feature type="transmembrane region" description="Helical" evidence="9">
    <location>
        <begin position="419"/>
        <end position="441"/>
    </location>
</feature>
<dbReference type="GO" id="GO:0005524">
    <property type="term" value="F:ATP binding"/>
    <property type="evidence" value="ECO:0007669"/>
    <property type="project" value="UniProtKB-KW"/>
</dbReference>
<dbReference type="InterPro" id="IPR003439">
    <property type="entry name" value="ABC_transporter-like_ATP-bd"/>
</dbReference>
<sequence>MKQVVIKERKAIDATKPLVEVVDITKKYKNKIALNNVNLVINPGDRIGVIGANGSGKSTLSEIIGGIRQPTTGKVHRQENLTIGLQFQESKYPIGISVMDMIKYYLNTFNIPMKDGHLRELLRTYQLIGMENKFVEGLSGGQQQRLNILLSVIHDPDLVILDEISTGLDIEVRSEIFHFLQENIVDKGKAMFLVTHMMSEVEEFCEKYIYVHNGQIKEAGQVKDIVAKYGSVHNFTWQMFEKNKKADLEQQYQAAVKKAKTNPRVNKVDKWICDGRLRGKNKPLIDLMLKYYYKGFFVPFFLIVYPILLLFLNGFAFKQLNNNPGQNIHTLVGSIAMVQAMSVGIFIIPQTILEFKNSVLMKRIGATNIKPVFFVFSVMIVGMIFIVLSFLWTLLWAGILFGPTFGWKEIAAPNNFVAAIPFVILVFISTIALGLMLASIFKSTTSFIAGSNVIFMPIAFLSGAFIPAELINSSDVLKYVTYINPFKYTMDPFLKAWSGQNFVFTPTYGIYLGVSLALIGTYVSVAGWKLRWQA</sequence>
<dbReference type="Pfam" id="PF00005">
    <property type="entry name" value="ABC_tran"/>
    <property type="match status" value="1"/>
</dbReference>
<dbReference type="Proteomes" id="UP000004057">
    <property type="component" value="Unassembled WGS sequence"/>
</dbReference>
<dbReference type="SMART" id="SM00382">
    <property type="entry name" value="AAA"/>
    <property type="match status" value="1"/>
</dbReference>
<gene>
    <name evidence="11" type="ORF">SPM_003795</name>
</gene>
<dbReference type="Pfam" id="PF01061">
    <property type="entry name" value="ABC2_membrane"/>
    <property type="match status" value="1"/>
</dbReference>
<dbReference type="InterPro" id="IPR017871">
    <property type="entry name" value="ABC_transporter-like_CS"/>
</dbReference>
<dbReference type="GO" id="GO:0016020">
    <property type="term" value="C:membrane"/>
    <property type="evidence" value="ECO:0007669"/>
    <property type="project" value="UniProtKB-SubCell"/>
</dbReference>
<protein>
    <submittedName>
        <fullName evidence="11">ABC transporter ATP-binding protein</fullName>
    </submittedName>
</protein>
<comment type="subcellular location">
    <subcellularLocation>
        <location evidence="1">Membrane</location>
        <topology evidence="1">Multi-pass membrane protein</topology>
    </subcellularLocation>
</comment>
<feature type="transmembrane region" description="Helical" evidence="9">
    <location>
        <begin position="331"/>
        <end position="353"/>
    </location>
</feature>
<organism evidence="11 12">
    <name type="scientific">Spiroplasma melliferum KC3</name>
    <dbReference type="NCBI Taxonomy" id="570509"/>
    <lineage>
        <taxon>Bacteria</taxon>
        <taxon>Bacillati</taxon>
        <taxon>Mycoplasmatota</taxon>
        <taxon>Mollicutes</taxon>
        <taxon>Entomoplasmatales</taxon>
        <taxon>Spiroplasmataceae</taxon>
        <taxon>Spiroplasma</taxon>
    </lineage>
</organism>
<dbReference type="RefSeq" id="WP_004029019.1">
    <property type="nucleotide sequence ID" value="NZ_AGBZ02000001.1"/>
</dbReference>
<dbReference type="InterPro" id="IPR003593">
    <property type="entry name" value="AAA+_ATPase"/>
</dbReference>
<feature type="domain" description="ABC transporter" evidence="10">
    <location>
        <begin position="19"/>
        <end position="238"/>
    </location>
</feature>
<keyword evidence="3" id="KW-0813">Transport</keyword>
<evidence type="ECO:0000256" key="4">
    <source>
        <dbReference type="ARBA" id="ARBA00022692"/>
    </source>
</evidence>
<dbReference type="GO" id="GO:0016887">
    <property type="term" value="F:ATP hydrolysis activity"/>
    <property type="evidence" value="ECO:0007669"/>
    <property type="project" value="InterPro"/>
</dbReference>
<keyword evidence="7 9" id="KW-1133">Transmembrane helix</keyword>
<dbReference type="EMBL" id="AGBZ02000001">
    <property type="protein sequence ID" value="KAI93084.1"/>
    <property type="molecule type" value="Genomic_DNA"/>
</dbReference>
<feature type="transmembrane region" description="Helical" evidence="9">
    <location>
        <begin position="373"/>
        <end position="399"/>
    </location>
</feature>